<dbReference type="GO" id="GO:0005829">
    <property type="term" value="C:cytosol"/>
    <property type="evidence" value="ECO:0007669"/>
    <property type="project" value="TreeGrafter"/>
</dbReference>
<dbReference type="PATRIC" id="fig|43687.5.peg.2165"/>
<dbReference type="Proteomes" id="UP000056255">
    <property type="component" value="Chromosome"/>
</dbReference>
<dbReference type="EMBL" id="CP012172">
    <property type="protein sequence ID" value="AKV74954.1"/>
    <property type="molecule type" value="Genomic_DNA"/>
</dbReference>
<reference evidence="12 13" key="2">
    <citation type="journal article" date="2015" name="Genome Announc.">
        <title>Complete Genome Sequences of Evolved Arsenate-Resistant Metallosphaera sedula Strains.</title>
        <authorList>
            <person name="Ai C."/>
            <person name="McCarthy S."/>
            <person name="Schackwitz W."/>
            <person name="Martin J."/>
            <person name="Lipzen A."/>
            <person name="Blum P."/>
        </authorList>
    </citation>
    <scope>NUCLEOTIDE SEQUENCE [LARGE SCALE GENOMIC DNA]</scope>
    <source>
        <strain evidence="7 13">ARS120-1</strain>
        <strain evidence="8 12">ARS120-2</strain>
        <strain evidence="5 15">ARS50-1</strain>
        <strain evidence="6 14">ARS50-2</strain>
    </source>
</reference>
<dbReference type="PANTHER" id="PTHR43421">
    <property type="entry name" value="METALLOPROTEASE PMBA"/>
    <property type="match status" value="1"/>
</dbReference>
<dbReference type="Gene3D" id="3.30.2290.10">
    <property type="entry name" value="PmbA/TldD superfamily"/>
    <property type="match status" value="1"/>
</dbReference>
<evidence type="ECO:0000313" key="14">
    <source>
        <dbReference type="Proteomes" id="UP000062475"/>
    </source>
</evidence>
<accession>A0A088EA28</accession>
<dbReference type="Proteomes" id="UP000029084">
    <property type="component" value="Chromosome"/>
</dbReference>
<sequence>MSDPFKLVEKAKSLGYACEVYYVERWEYNLAKEKQYHSSNVKERGYGVRVFKDGKVGFAFSTELSDEILDRAVSVLKVSETDQNNEIPPTSKPSLLQLNRREDLVEPAKETLKSLEELQEKVNVVGIYASATRVKVGVVNTEGLDVSEIRSSAYAGVTANYKDKVLVTPEIYESRSGRSFKEIQLEELKDTVVEKVNITKSRVKLQEKPKRVILDTKAISELFHPLLSYSVNGENVFRKRSPLDLGQTYGKITVVDNPRDERSELSRSFDGEGQATSQKVLMERGVFRGVLTNWYWSKKMGVTNSASAVRSYMSVPSIGTSLVQIFCDEKQDVEDNDLVVDQVQGVHTSNWDTGEFGVVAPVAWISRKGEKVGVREVVLSGDFRTLLKGIRGETGSRKRVWSVESADLVIEGLTVVT</sequence>
<dbReference type="EMBL" id="CP012176">
    <property type="protein sequence ID" value="AKV83917.1"/>
    <property type="molecule type" value="Genomic_DNA"/>
</dbReference>
<dbReference type="EMBL" id="CP012173">
    <property type="protein sequence ID" value="AKV77192.1"/>
    <property type="molecule type" value="Genomic_DNA"/>
</dbReference>
<dbReference type="Pfam" id="PF19289">
    <property type="entry name" value="PmbA_TldD_3rd"/>
    <property type="match status" value="1"/>
</dbReference>
<reference evidence="9 11" key="3">
    <citation type="submission" date="2015-07" db="EMBL/GenBank/DDBJ databases">
        <title>Physiological, transcriptional responses and genome re-sequencing of acid resistant extremely thermoacidophilic Metallosphaera sedula SARC-M1.</title>
        <authorList>
            <person name="Ai C."/>
            <person name="McCarthy S."/>
            <person name="Eckrich V."/>
            <person name="Rudrappa D."/>
            <person name="Qiu G."/>
            <person name="Blum P."/>
        </authorList>
    </citation>
    <scope>NUCLEOTIDE SEQUENCE [LARGE SCALE GENOMIC DNA]</scope>
    <source>
        <strain evidence="9 11">SARC-M1</strain>
    </source>
</reference>
<organism evidence="4 10">
    <name type="scientific">Metallosphaera sedula</name>
    <dbReference type="NCBI Taxonomy" id="43687"/>
    <lineage>
        <taxon>Archaea</taxon>
        <taxon>Thermoproteota</taxon>
        <taxon>Thermoprotei</taxon>
        <taxon>Sulfolobales</taxon>
        <taxon>Sulfolobaceae</taxon>
        <taxon>Metallosphaera</taxon>
    </lineage>
</organism>
<evidence type="ECO:0000313" key="6">
    <source>
        <dbReference type="EMBL" id="AKV77192.1"/>
    </source>
</evidence>
<feature type="domain" description="Metalloprotease TldD/E C-terminal" evidence="2">
    <location>
        <begin position="211"/>
        <end position="415"/>
    </location>
</feature>
<feature type="domain" description="Metalloprotease TldD/E central" evidence="3">
    <location>
        <begin position="103"/>
        <end position="195"/>
    </location>
</feature>
<dbReference type="EMBL" id="CP012175">
    <property type="protein sequence ID" value="AKV81687.1"/>
    <property type="molecule type" value="Genomic_DNA"/>
</dbReference>
<evidence type="ECO:0000313" key="10">
    <source>
        <dbReference type="Proteomes" id="UP000029084"/>
    </source>
</evidence>
<dbReference type="SUPFAM" id="SSF111283">
    <property type="entry name" value="Putative modulator of DNA gyrase, PmbA/TldD"/>
    <property type="match status" value="1"/>
</dbReference>
<dbReference type="PANTHER" id="PTHR43421:SF1">
    <property type="entry name" value="METALLOPROTEASE PMBA"/>
    <property type="match status" value="1"/>
</dbReference>
<dbReference type="GO" id="GO:0006508">
    <property type="term" value="P:proteolysis"/>
    <property type="evidence" value="ECO:0007669"/>
    <property type="project" value="InterPro"/>
</dbReference>
<dbReference type="InterPro" id="IPR045570">
    <property type="entry name" value="Metalloprtase-TldD/E_cen_dom"/>
</dbReference>
<evidence type="ECO:0000313" key="7">
    <source>
        <dbReference type="EMBL" id="AKV79442.1"/>
    </source>
</evidence>
<evidence type="ECO:0000313" key="9">
    <source>
        <dbReference type="EMBL" id="AKV83917.1"/>
    </source>
</evidence>
<dbReference type="OMA" id="GGIYNWT"/>
<dbReference type="EMBL" id="CP012174">
    <property type="protein sequence ID" value="AKV79442.1"/>
    <property type="molecule type" value="Genomic_DNA"/>
</dbReference>
<evidence type="ECO:0000313" key="5">
    <source>
        <dbReference type="EMBL" id="AKV74954.1"/>
    </source>
</evidence>
<dbReference type="Proteomes" id="UP000062475">
    <property type="component" value="Chromosome"/>
</dbReference>
<evidence type="ECO:0000313" key="11">
    <source>
        <dbReference type="Proteomes" id="UP000056255"/>
    </source>
</evidence>
<dbReference type="Pfam" id="PF19290">
    <property type="entry name" value="PmbA_TldD_2nd"/>
    <property type="match status" value="1"/>
</dbReference>
<dbReference type="InterPro" id="IPR045569">
    <property type="entry name" value="Metalloprtase-TldD/E_C"/>
</dbReference>
<dbReference type="AlphaFoldDB" id="A0A088EA28"/>
<dbReference type="Proteomes" id="UP000068832">
    <property type="component" value="Chromosome"/>
</dbReference>
<dbReference type="GO" id="GO:0008237">
    <property type="term" value="F:metallopeptidase activity"/>
    <property type="evidence" value="ECO:0007669"/>
    <property type="project" value="InterPro"/>
</dbReference>
<feature type="domain" description="Metalloprotease TldD/E N-terminal" evidence="1">
    <location>
        <begin position="18"/>
        <end position="74"/>
    </location>
</feature>
<dbReference type="GeneID" id="91756540"/>
<protein>
    <submittedName>
        <fullName evidence="4 5">Peptidase U62</fullName>
    </submittedName>
</protein>
<gene>
    <name evidence="4" type="ORF">HA72_2007</name>
    <name evidence="5" type="ORF">MsedA_2056</name>
    <name evidence="6" type="ORF">MsedB_2058</name>
    <name evidence="7" type="ORF">MsedC_2056</name>
    <name evidence="8" type="ORF">MsedD_2057</name>
    <name evidence="9" type="ORF">MsedE_2057</name>
</gene>
<dbReference type="InterPro" id="IPR036059">
    <property type="entry name" value="TldD/PmbA_sf"/>
</dbReference>
<dbReference type="OrthoDB" id="84520at2157"/>
<dbReference type="Pfam" id="PF01523">
    <property type="entry name" value="PmbA_TldD_1st"/>
    <property type="match status" value="1"/>
</dbReference>
<proteinExistence type="predicted"/>
<evidence type="ECO:0000259" key="3">
    <source>
        <dbReference type="Pfam" id="PF19290"/>
    </source>
</evidence>
<dbReference type="RefSeq" id="WP_012021934.1">
    <property type="nucleotide sequence ID" value="NZ_CP008822.1"/>
</dbReference>
<dbReference type="Proteomes" id="UP000061362">
    <property type="component" value="Chromosome"/>
</dbReference>
<dbReference type="InterPro" id="IPR047657">
    <property type="entry name" value="PmbA"/>
</dbReference>
<name>A0A088EA28_9CREN</name>
<reference evidence="4 10" key="1">
    <citation type="journal article" date="2014" name="J. Bacteriol.">
        <title>Role of an Archaeal PitA Transporter in the Copper and Arsenic Resistance of Metallosphaera sedula, an Extreme Thermoacidophile.</title>
        <authorList>
            <person name="McCarthy S."/>
            <person name="Ai C."/>
            <person name="Wheaton G."/>
            <person name="Tevatia R."/>
            <person name="Eckrich V."/>
            <person name="Kelly R."/>
            <person name="Blum P."/>
        </authorList>
    </citation>
    <scope>NUCLEOTIDE SEQUENCE [LARGE SCALE GENOMIC DNA]</scope>
    <source>
        <strain evidence="4 10">CuR1</strain>
    </source>
</reference>
<dbReference type="InterPro" id="IPR035068">
    <property type="entry name" value="TldD/PmbA_N"/>
</dbReference>
<evidence type="ECO:0000313" key="8">
    <source>
        <dbReference type="EMBL" id="AKV81687.1"/>
    </source>
</evidence>
<evidence type="ECO:0000259" key="2">
    <source>
        <dbReference type="Pfam" id="PF19289"/>
    </source>
</evidence>
<evidence type="ECO:0000313" key="4">
    <source>
        <dbReference type="EMBL" id="AIM28130.1"/>
    </source>
</evidence>
<evidence type="ECO:0000259" key="1">
    <source>
        <dbReference type="Pfam" id="PF01523"/>
    </source>
</evidence>
<evidence type="ECO:0000313" key="15">
    <source>
        <dbReference type="Proteomes" id="UP000068832"/>
    </source>
</evidence>
<evidence type="ECO:0000313" key="13">
    <source>
        <dbReference type="Proteomes" id="UP000062398"/>
    </source>
</evidence>
<evidence type="ECO:0000313" key="12">
    <source>
        <dbReference type="Proteomes" id="UP000061362"/>
    </source>
</evidence>
<dbReference type="InterPro" id="IPR002510">
    <property type="entry name" value="Metalloprtase-TldD/E_N"/>
</dbReference>
<dbReference type="EMBL" id="CP008822">
    <property type="protein sequence ID" value="AIM28130.1"/>
    <property type="molecule type" value="Genomic_DNA"/>
</dbReference>
<dbReference type="Proteomes" id="UP000062398">
    <property type="component" value="Chromosome"/>
</dbReference>